<reference evidence="14" key="1">
    <citation type="submission" date="2022-12" db="EMBL/GenBank/DDBJ databases">
        <title>Genome assemblies of Blomia tropicalis.</title>
        <authorList>
            <person name="Cui Y."/>
        </authorList>
    </citation>
    <scope>NUCLEOTIDE SEQUENCE</scope>
    <source>
        <tissue evidence="14">Adult mites</tissue>
    </source>
</reference>
<keyword evidence="7 12" id="KW-0472">Membrane</keyword>
<evidence type="ECO:0000256" key="11">
    <source>
        <dbReference type="ARBA" id="ARBA00023303"/>
    </source>
</evidence>
<dbReference type="Proteomes" id="UP001142055">
    <property type="component" value="Chromosome 1"/>
</dbReference>
<keyword evidence="11" id="KW-0407">Ion channel</keyword>
<evidence type="ECO:0000256" key="2">
    <source>
        <dbReference type="ARBA" id="ARBA00022448"/>
    </source>
</evidence>
<keyword evidence="2" id="KW-0813">Transport</keyword>
<gene>
    <name evidence="14" type="ORF">RDWZM_000044</name>
</gene>
<evidence type="ECO:0000256" key="1">
    <source>
        <dbReference type="ARBA" id="ARBA00004651"/>
    </source>
</evidence>
<keyword evidence="10" id="KW-1071">Ligand-gated ion channel</keyword>
<keyword evidence="15" id="KW-1185">Reference proteome</keyword>
<keyword evidence="4 12" id="KW-0812">Transmembrane</keyword>
<keyword evidence="5 12" id="KW-1133">Transmembrane helix</keyword>
<dbReference type="PANTHER" id="PTHR42643">
    <property type="entry name" value="IONOTROPIC RECEPTOR 20A-RELATED"/>
    <property type="match status" value="1"/>
</dbReference>
<evidence type="ECO:0000256" key="6">
    <source>
        <dbReference type="ARBA" id="ARBA00023065"/>
    </source>
</evidence>
<protein>
    <recommendedName>
        <fullName evidence="13">Ionotropic glutamate receptor L-glutamate and glycine-binding domain-containing protein</fullName>
    </recommendedName>
</protein>
<keyword evidence="9" id="KW-0325">Glycoprotein</keyword>
<feature type="transmembrane region" description="Helical" evidence="12">
    <location>
        <begin position="312"/>
        <end position="334"/>
    </location>
</feature>
<comment type="caution">
    <text evidence="14">The sequence shown here is derived from an EMBL/GenBank/DDBJ whole genome shotgun (WGS) entry which is preliminary data.</text>
</comment>
<keyword evidence="3" id="KW-1003">Cell membrane</keyword>
<dbReference type="Gene3D" id="1.10.287.70">
    <property type="match status" value="1"/>
</dbReference>
<organism evidence="14 15">
    <name type="scientific">Blomia tropicalis</name>
    <name type="common">Mite</name>
    <dbReference type="NCBI Taxonomy" id="40697"/>
    <lineage>
        <taxon>Eukaryota</taxon>
        <taxon>Metazoa</taxon>
        <taxon>Ecdysozoa</taxon>
        <taxon>Arthropoda</taxon>
        <taxon>Chelicerata</taxon>
        <taxon>Arachnida</taxon>
        <taxon>Acari</taxon>
        <taxon>Acariformes</taxon>
        <taxon>Sarcoptiformes</taxon>
        <taxon>Astigmata</taxon>
        <taxon>Glycyphagoidea</taxon>
        <taxon>Echimyopodidae</taxon>
        <taxon>Blomia</taxon>
    </lineage>
</organism>
<dbReference type="AlphaFoldDB" id="A0A9Q0RP70"/>
<keyword evidence="8" id="KW-0675">Receptor</keyword>
<dbReference type="GO" id="GO:0005886">
    <property type="term" value="C:plasma membrane"/>
    <property type="evidence" value="ECO:0007669"/>
    <property type="project" value="UniProtKB-SubCell"/>
</dbReference>
<keyword evidence="6" id="KW-0406">Ion transport</keyword>
<evidence type="ECO:0000256" key="5">
    <source>
        <dbReference type="ARBA" id="ARBA00022989"/>
    </source>
</evidence>
<proteinExistence type="predicted"/>
<dbReference type="Gene3D" id="3.40.190.10">
    <property type="entry name" value="Periplasmic binding protein-like II"/>
    <property type="match status" value="1"/>
</dbReference>
<name>A0A9Q0RP70_BLOTA</name>
<evidence type="ECO:0000313" key="14">
    <source>
        <dbReference type="EMBL" id="KAJ6221499.1"/>
    </source>
</evidence>
<dbReference type="SUPFAM" id="SSF53850">
    <property type="entry name" value="Periplasmic binding protein-like II"/>
    <property type="match status" value="1"/>
</dbReference>
<evidence type="ECO:0000256" key="7">
    <source>
        <dbReference type="ARBA" id="ARBA00023136"/>
    </source>
</evidence>
<dbReference type="InterPro" id="IPR019594">
    <property type="entry name" value="Glu/Gly-bd"/>
</dbReference>
<evidence type="ECO:0000256" key="9">
    <source>
        <dbReference type="ARBA" id="ARBA00023180"/>
    </source>
</evidence>
<dbReference type="EMBL" id="JAPWDV010000001">
    <property type="protein sequence ID" value="KAJ6221499.1"/>
    <property type="molecule type" value="Genomic_DNA"/>
</dbReference>
<feature type="transmembrane region" description="Helical" evidence="12">
    <location>
        <begin position="256"/>
        <end position="275"/>
    </location>
</feature>
<dbReference type="Pfam" id="PF10613">
    <property type="entry name" value="Lig_chan-Glu_bd"/>
    <property type="match status" value="1"/>
</dbReference>
<accession>A0A9Q0RP70</accession>
<dbReference type="OMA" id="IHIAREN"/>
<evidence type="ECO:0000256" key="3">
    <source>
        <dbReference type="ARBA" id="ARBA00022475"/>
    </source>
</evidence>
<evidence type="ECO:0000313" key="15">
    <source>
        <dbReference type="Proteomes" id="UP001142055"/>
    </source>
</evidence>
<comment type="subcellular location">
    <subcellularLocation>
        <location evidence="1">Cell membrane</location>
        <topology evidence="1">Multi-pass membrane protein</topology>
    </subcellularLocation>
</comment>
<evidence type="ECO:0000259" key="13">
    <source>
        <dbReference type="Pfam" id="PF10613"/>
    </source>
</evidence>
<evidence type="ECO:0000256" key="8">
    <source>
        <dbReference type="ARBA" id="ARBA00023170"/>
    </source>
</evidence>
<evidence type="ECO:0000256" key="10">
    <source>
        <dbReference type="ARBA" id="ARBA00023286"/>
    </source>
</evidence>
<evidence type="ECO:0000256" key="4">
    <source>
        <dbReference type="ARBA" id="ARBA00022692"/>
    </source>
</evidence>
<dbReference type="GO" id="GO:0015276">
    <property type="term" value="F:ligand-gated monoatomic ion channel activity"/>
    <property type="evidence" value="ECO:0007669"/>
    <property type="project" value="InterPro"/>
</dbReference>
<dbReference type="PANTHER" id="PTHR42643:SF24">
    <property type="entry name" value="IONOTROPIC RECEPTOR 60A"/>
    <property type="match status" value="1"/>
</dbReference>
<dbReference type="InterPro" id="IPR052192">
    <property type="entry name" value="Insect_Ionotropic_Sensory_Rcpt"/>
</dbReference>
<feature type="domain" description="Ionotropic glutamate receptor L-glutamate and glycine-binding" evidence="13">
    <location>
        <begin position="137"/>
        <end position="237"/>
    </location>
</feature>
<sequence length="463" mass="53930">MSIGRILVVVDVREQLFESKLSFQNFLLQISIVFEHFRKCCLPFIIILPVKLSVNLIRNWLSTLVKQYSTLRCVFTFMDDSLQPSSNTIHFRPTLDGCRPYSGIYQPKTFAHFQRLQQLNSKQRCDLNHTLLNVAVNNLLPYCYMTSRNGTIIAEYSFELEILRIMSKYFRFRYKLIDSHLDWGMKLPNGEWTGTTGLVVNDSAQLGMCSISYSSKRNMVIDFGTPMLVNELSIVSHLPKMINNDWLMLKPFKFQVWLTLLISMSLLSIMLHRSFHQQYTFVRVGTDLIGIYLKQGIMIVHKKIGHINRILLGSWIICTLILSTGYSSAFYSILTIPQYEKPIDSIDALIDAVDSQNYDLINVDKSLYTYHMIYATRENYIFYKLGQNINRTHQRLIFSAKKILWEVNKNPRYIAVLVRTLAVTNIFLNQMKFIHIARENILPDFTSFIYAKNSPLIIPFNQL</sequence>
<evidence type="ECO:0000256" key="12">
    <source>
        <dbReference type="SAM" id="Phobius"/>
    </source>
</evidence>